<dbReference type="EMBL" id="JPKY01000171">
    <property type="protein sequence ID" value="KFH40745.1"/>
    <property type="molecule type" value="Genomic_DNA"/>
</dbReference>
<dbReference type="OrthoDB" id="206452at2759"/>
<dbReference type="NCBIfam" id="TIGR02464">
    <property type="entry name" value="ribofla_fusion"/>
    <property type="match status" value="1"/>
</dbReference>
<feature type="region of interest" description="Disordered" evidence="1">
    <location>
        <begin position="1"/>
        <end position="43"/>
    </location>
</feature>
<dbReference type="AlphaFoldDB" id="A0A086SUG3"/>
<reference evidence="4" key="1">
    <citation type="journal article" date="2014" name="Genome Announc.">
        <title>Genome sequence and annotation of Acremonium chrysogenum, producer of the beta-lactam antibiotic cephalosporin C.</title>
        <authorList>
            <person name="Terfehr D."/>
            <person name="Dahlmann T.A."/>
            <person name="Specht T."/>
            <person name="Zadra I."/>
            <person name="Kuernsteiner H."/>
            <person name="Kueck U."/>
        </authorList>
    </citation>
    <scope>NUCLEOTIDE SEQUENCE [LARGE SCALE GENOMIC DNA]</scope>
    <source>
        <strain evidence="4">ATCC 11550 / CBS 779.69 / DSM 880 / IAM 14645 / JCM 23072 / IMI 49137</strain>
    </source>
</reference>
<feature type="domain" description="NADAR" evidence="2">
    <location>
        <begin position="47"/>
        <end position="222"/>
    </location>
</feature>
<dbReference type="HOGENOM" id="CLU_084247_0_2_1"/>
<evidence type="ECO:0000313" key="4">
    <source>
        <dbReference type="Proteomes" id="UP000029964"/>
    </source>
</evidence>
<gene>
    <name evidence="3" type="ORF">ACRE_085530</name>
</gene>
<name>A0A086SUG3_HAPC1</name>
<evidence type="ECO:0000259" key="2">
    <source>
        <dbReference type="Pfam" id="PF08719"/>
    </source>
</evidence>
<dbReference type="InterPro" id="IPR012816">
    <property type="entry name" value="NADAR"/>
</dbReference>
<dbReference type="Gene3D" id="1.10.357.40">
    <property type="entry name" value="YbiA-like"/>
    <property type="match status" value="1"/>
</dbReference>
<comment type="caution">
    <text evidence="3">The sequence shown here is derived from an EMBL/GenBank/DDBJ whole genome shotgun (WGS) entry which is preliminary data.</text>
</comment>
<evidence type="ECO:0000313" key="3">
    <source>
        <dbReference type="EMBL" id="KFH40745.1"/>
    </source>
</evidence>
<protein>
    <recommendedName>
        <fullName evidence="2">NADAR domain-containing protein</fullName>
    </recommendedName>
</protein>
<organism evidence="3 4">
    <name type="scientific">Hapsidospora chrysogenum (strain ATCC 11550 / CBS 779.69 / DSM 880 / IAM 14645 / JCM 23072 / IMI 49137)</name>
    <name type="common">Acremonium chrysogenum</name>
    <dbReference type="NCBI Taxonomy" id="857340"/>
    <lineage>
        <taxon>Eukaryota</taxon>
        <taxon>Fungi</taxon>
        <taxon>Dikarya</taxon>
        <taxon>Ascomycota</taxon>
        <taxon>Pezizomycotina</taxon>
        <taxon>Sordariomycetes</taxon>
        <taxon>Hypocreomycetidae</taxon>
        <taxon>Hypocreales</taxon>
        <taxon>Bionectriaceae</taxon>
        <taxon>Hapsidospora</taxon>
    </lineage>
</organism>
<dbReference type="Proteomes" id="UP000029964">
    <property type="component" value="Unassembled WGS sequence"/>
</dbReference>
<proteinExistence type="predicted"/>
<dbReference type="SUPFAM" id="SSF143990">
    <property type="entry name" value="YbiA-like"/>
    <property type="match status" value="1"/>
</dbReference>
<dbReference type="InterPro" id="IPR037238">
    <property type="entry name" value="YbiA-like_sf"/>
</dbReference>
<dbReference type="STRING" id="857340.A0A086SUG3"/>
<keyword evidence="4" id="KW-1185">Reference proteome</keyword>
<dbReference type="CDD" id="cd15457">
    <property type="entry name" value="NADAR"/>
    <property type="match status" value="1"/>
</dbReference>
<sequence>MTRASKTAGKGGRASKTAESGTVSKSAANGDRASESRDENGSGEPLFFYMPDAKYGEFCQWFPSIFSVPKSQIAELVGQTISDLFDPEPSGPQGSITFSCAEQFMMYCKAARFGDTDRQRRVLATQSPKEQKALGKGTVGFTDKSWDLVKSEVVIAGNIAKFGQNPSLRRKLLATGDRLLVEAASRDRVWGIGYSEKHANHHRKHWGENRLGKALMAAREHLGEHSQPTEGA</sequence>
<evidence type="ECO:0000256" key="1">
    <source>
        <dbReference type="SAM" id="MobiDB-lite"/>
    </source>
</evidence>
<dbReference type="Pfam" id="PF08719">
    <property type="entry name" value="NADAR"/>
    <property type="match status" value="1"/>
</dbReference>
<feature type="compositionally biased region" description="Polar residues" evidence="1">
    <location>
        <begin position="17"/>
        <end position="27"/>
    </location>
</feature>
<accession>A0A086SUG3</accession>